<evidence type="ECO:0000259" key="6">
    <source>
        <dbReference type="Pfam" id="PF09210"/>
    </source>
</evidence>
<dbReference type="PATRIC" id="fig|1097667.3.peg.4061"/>
<dbReference type="InterPro" id="IPR027291">
    <property type="entry name" value="Glyco_hydro_38_N_sf"/>
</dbReference>
<proteinExistence type="inferred from homology"/>
<keyword evidence="8" id="KW-1185">Reference proteome</keyword>
<evidence type="ECO:0000313" key="7">
    <source>
        <dbReference type="EMBL" id="EHN09084.1"/>
    </source>
</evidence>
<dbReference type="InterPro" id="IPR004300">
    <property type="entry name" value="Glyco_hydro_57_N"/>
</dbReference>
<dbReference type="RefSeq" id="WP_007578753.1">
    <property type="nucleotide sequence ID" value="NZ_AGUD01000304.1"/>
</dbReference>
<dbReference type="InterPro" id="IPR028995">
    <property type="entry name" value="Glyco_hydro_57/38_cen_sf"/>
</dbReference>
<accession>H0EB67</accession>
<dbReference type="PANTHER" id="PTHR41695:SF1">
    <property type="entry name" value="1,4-ALPHA-GLUCAN BRANCHING ENZYME TK1436"/>
    <property type="match status" value="1"/>
</dbReference>
<dbReference type="AlphaFoldDB" id="H0EB67"/>
<comment type="similarity">
    <text evidence="1 4">Belongs to the glycosyl hydrolase 57 family.</text>
</comment>
<dbReference type="Gene3D" id="3.20.110.10">
    <property type="entry name" value="Glycoside hydrolase 38, N terminal domain"/>
    <property type="match status" value="1"/>
</dbReference>
<gene>
    <name evidence="7" type="ORF">PAI11_40960</name>
</gene>
<dbReference type="PANTHER" id="PTHR41695">
    <property type="entry name" value="1,4-ALPHA-GLUCAN BRANCHING ENZYME RV3031-RELATED"/>
    <property type="match status" value="1"/>
</dbReference>
<comment type="caution">
    <text evidence="7">The sequence shown here is derived from an EMBL/GenBank/DDBJ whole genome shotgun (WGS) entry which is preliminary data.</text>
</comment>
<evidence type="ECO:0000256" key="4">
    <source>
        <dbReference type="RuleBase" id="RU361196"/>
    </source>
</evidence>
<feature type="active site" description="Proton donor" evidence="3">
    <location>
        <position position="307"/>
    </location>
</feature>
<dbReference type="SUPFAM" id="SSF88688">
    <property type="entry name" value="Families 57/38 glycoside transferase middle domain"/>
    <property type="match status" value="1"/>
</dbReference>
<dbReference type="InterPro" id="IPR015293">
    <property type="entry name" value="BE_C"/>
</dbReference>
<evidence type="ECO:0000259" key="5">
    <source>
        <dbReference type="Pfam" id="PF03065"/>
    </source>
</evidence>
<feature type="domain" description="1,4-alpha-glucan branching enzyme C-terminal" evidence="6">
    <location>
        <begin position="381"/>
        <end position="442"/>
    </location>
</feature>
<dbReference type="InterPro" id="IPR011330">
    <property type="entry name" value="Glyco_hydro/deAcase_b/a-brl"/>
</dbReference>
<sequence>MSGDGRLAVVLHSHLPYVEGFGTWPFGEEWLWEAAATCYVPLLELFDRRADAAALTLSVTPVLADQLAADGVADRFRAFLDDVREDTYRRDIEGLEGTGYPREARALRTLREVYRGARAAIDARDGDIAGALLAHATWTSSATHAVLPLLATPAGLRAQVEGGIGAHRRRAGHWDGGFWLPECAYDPALDGALADAGVRTTCVDLTDLLGFGDRRHLQPWATAAGTTLLPIDRSLMDLVWSDGAMPAAAAYRDSHRRTTFDLLPWANDGTPWDPERARAQARTDAATFVRAARERLRDGGLAVIALDTEFLGHWWIEGPWWLEALLDEARGQGLEIVDADRAAAELRAAGRVAPLPEEARRTSTWGTPRTLWTWSGPQVAAMARRARRLELQVASLGSRATPRAWRELLAVQSSDWAFLRTRATAGDYPDRRSDSHAEALVAELHALGSAAPALRNLAPFLDGTAART</sequence>
<dbReference type="InterPro" id="IPR037090">
    <property type="entry name" value="57_glycoside_trans_central"/>
</dbReference>
<dbReference type="EMBL" id="AGUD01000304">
    <property type="protein sequence ID" value="EHN09084.1"/>
    <property type="molecule type" value="Genomic_DNA"/>
</dbReference>
<dbReference type="Gene3D" id="1.20.1430.10">
    <property type="entry name" value="Families 57/38 glycoside transferase, middle domain"/>
    <property type="match status" value="1"/>
</dbReference>
<dbReference type="SUPFAM" id="SSF88713">
    <property type="entry name" value="Glycoside hydrolase/deacetylase"/>
    <property type="match status" value="1"/>
</dbReference>
<dbReference type="InterPro" id="IPR040042">
    <property type="entry name" value="Branching_enz_MT3115-like"/>
</dbReference>
<reference evidence="7 8" key="1">
    <citation type="journal article" date="2013" name="Biodegradation">
        <title>Quantitative proteomic analysis of ibuprofen-degrading Patulibacter sp. strain I11.</title>
        <authorList>
            <person name="Almeida B."/>
            <person name="Kjeldal H."/>
            <person name="Lolas I."/>
            <person name="Knudsen A.D."/>
            <person name="Carvalho G."/>
            <person name="Nielsen K.L."/>
            <person name="Barreto Crespo M.T."/>
            <person name="Stensballe A."/>
            <person name="Nielsen J.L."/>
        </authorList>
    </citation>
    <scope>NUCLEOTIDE SEQUENCE [LARGE SCALE GENOMIC DNA]</scope>
    <source>
        <strain evidence="7 8">I11</strain>
    </source>
</reference>
<name>H0EB67_9ACTN</name>
<organism evidence="7 8">
    <name type="scientific">Patulibacter medicamentivorans</name>
    <dbReference type="NCBI Taxonomy" id="1097667"/>
    <lineage>
        <taxon>Bacteria</taxon>
        <taxon>Bacillati</taxon>
        <taxon>Actinomycetota</taxon>
        <taxon>Thermoleophilia</taxon>
        <taxon>Solirubrobacterales</taxon>
        <taxon>Patulibacteraceae</taxon>
        <taxon>Patulibacter</taxon>
    </lineage>
</organism>
<protein>
    <recommendedName>
        <fullName evidence="9">1,4-alpha-glucan branching enzyme</fullName>
    </recommendedName>
</protein>
<evidence type="ECO:0000256" key="2">
    <source>
        <dbReference type="ARBA" id="ARBA00023277"/>
    </source>
</evidence>
<evidence type="ECO:0008006" key="9">
    <source>
        <dbReference type="Google" id="ProtNLM"/>
    </source>
</evidence>
<dbReference type="GO" id="GO:0030979">
    <property type="term" value="P:alpha-glucan biosynthetic process"/>
    <property type="evidence" value="ECO:0007669"/>
    <property type="project" value="InterPro"/>
</dbReference>
<keyword evidence="2 4" id="KW-0119">Carbohydrate metabolism</keyword>
<evidence type="ECO:0000313" key="8">
    <source>
        <dbReference type="Proteomes" id="UP000005143"/>
    </source>
</evidence>
<feature type="domain" description="Glycoside hydrolase family 57 N-terminal" evidence="5">
    <location>
        <begin position="139"/>
        <end position="345"/>
    </location>
</feature>
<dbReference type="OrthoDB" id="9803279at2"/>
<dbReference type="GO" id="GO:0003844">
    <property type="term" value="F:1,4-alpha-glucan branching enzyme activity"/>
    <property type="evidence" value="ECO:0007669"/>
    <property type="project" value="InterPro"/>
</dbReference>
<dbReference type="Pfam" id="PF03065">
    <property type="entry name" value="Glyco_hydro_57"/>
    <property type="match status" value="1"/>
</dbReference>
<evidence type="ECO:0000256" key="1">
    <source>
        <dbReference type="ARBA" id="ARBA00006821"/>
    </source>
</evidence>
<dbReference type="Proteomes" id="UP000005143">
    <property type="component" value="Unassembled WGS sequence"/>
</dbReference>
<evidence type="ECO:0000256" key="3">
    <source>
        <dbReference type="PIRSR" id="PIRSR640042-1"/>
    </source>
</evidence>
<dbReference type="GO" id="GO:0005576">
    <property type="term" value="C:extracellular region"/>
    <property type="evidence" value="ECO:0007669"/>
    <property type="project" value="TreeGrafter"/>
</dbReference>
<dbReference type="Pfam" id="PF09210">
    <property type="entry name" value="BE_C"/>
    <property type="match status" value="1"/>
</dbReference>
<feature type="active site" description="Nucleophile" evidence="3">
    <location>
        <position position="182"/>
    </location>
</feature>